<dbReference type="InterPro" id="IPR011992">
    <property type="entry name" value="EF-hand-dom_pair"/>
</dbReference>
<dbReference type="AlphaFoldDB" id="A0A1R2CQ25"/>
<name>A0A1R2CQ25_9CILI</name>
<dbReference type="OrthoDB" id="321305at2759"/>
<evidence type="ECO:0000256" key="1">
    <source>
        <dbReference type="SAM" id="MobiDB-lite"/>
    </source>
</evidence>
<evidence type="ECO:0008006" key="4">
    <source>
        <dbReference type="Google" id="ProtNLM"/>
    </source>
</evidence>
<feature type="compositionally biased region" description="Low complexity" evidence="1">
    <location>
        <begin position="147"/>
        <end position="163"/>
    </location>
</feature>
<evidence type="ECO:0000313" key="3">
    <source>
        <dbReference type="Proteomes" id="UP000187209"/>
    </source>
</evidence>
<accession>A0A1R2CQ25</accession>
<organism evidence="2 3">
    <name type="scientific">Stentor coeruleus</name>
    <dbReference type="NCBI Taxonomy" id="5963"/>
    <lineage>
        <taxon>Eukaryota</taxon>
        <taxon>Sar</taxon>
        <taxon>Alveolata</taxon>
        <taxon>Ciliophora</taxon>
        <taxon>Postciliodesmatophora</taxon>
        <taxon>Heterotrichea</taxon>
        <taxon>Heterotrichida</taxon>
        <taxon>Stentoridae</taxon>
        <taxon>Stentor</taxon>
    </lineage>
</organism>
<feature type="region of interest" description="Disordered" evidence="1">
    <location>
        <begin position="144"/>
        <end position="167"/>
    </location>
</feature>
<dbReference type="Proteomes" id="UP000187209">
    <property type="component" value="Unassembled WGS sequence"/>
</dbReference>
<gene>
    <name evidence="2" type="ORF">SteCoe_6466</name>
</gene>
<protein>
    <recommendedName>
        <fullName evidence="4">EF-hand domain-containing protein</fullName>
    </recommendedName>
</protein>
<evidence type="ECO:0000313" key="2">
    <source>
        <dbReference type="EMBL" id="OMJ91101.1"/>
    </source>
</evidence>
<dbReference type="EMBL" id="MPUH01000089">
    <property type="protein sequence ID" value="OMJ91101.1"/>
    <property type="molecule type" value="Genomic_DNA"/>
</dbReference>
<dbReference type="Gene3D" id="1.10.238.10">
    <property type="entry name" value="EF-hand"/>
    <property type="match status" value="1"/>
</dbReference>
<reference evidence="2 3" key="1">
    <citation type="submission" date="2016-11" db="EMBL/GenBank/DDBJ databases">
        <title>The macronuclear genome of Stentor coeruleus: a giant cell with tiny introns.</title>
        <authorList>
            <person name="Slabodnick M."/>
            <person name="Ruby J.G."/>
            <person name="Reiff S.B."/>
            <person name="Swart E.C."/>
            <person name="Gosai S."/>
            <person name="Prabakaran S."/>
            <person name="Witkowska E."/>
            <person name="Larue G.E."/>
            <person name="Fisher S."/>
            <person name="Freeman R.M."/>
            <person name="Gunawardena J."/>
            <person name="Chu W."/>
            <person name="Stover N.A."/>
            <person name="Gregory B.D."/>
            <person name="Nowacki M."/>
            <person name="Derisi J."/>
            <person name="Roy S.W."/>
            <person name="Marshall W.F."/>
            <person name="Sood P."/>
        </authorList>
    </citation>
    <scope>NUCLEOTIDE SEQUENCE [LARGE SCALE GENOMIC DNA]</scope>
    <source>
        <strain evidence="2">WM001</strain>
    </source>
</reference>
<dbReference type="SUPFAM" id="SSF47473">
    <property type="entry name" value="EF-hand"/>
    <property type="match status" value="2"/>
</dbReference>
<comment type="caution">
    <text evidence="2">The sequence shown here is derived from an EMBL/GenBank/DDBJ whole genome shotgun (WGS) entry which is preliminary data.</text>
</comment>
<keyword evidence="3" id="KW-1185">Reference proteome</keyword>
<sequence>MARSKIFHLQPDLSPEHFRTFSENTYHGKFSVLDKIVEEDEWSSIESRSLASKLVQKRKFMKKQRVLYTEPPQLSDNHTIAEYQIFLGKLLRFQRVYDYFIKKASTSKILKPSICPPKLYYYKHIHFSNNEKFRIQSKSVTESKYQNENSFSSPSNSISSPEDFSNEEHDVYGAQGPRILQFLKSLKINDEKKDQIPQNLSTTKRKKKIAQKRLILDRTKQKTISIFQEMCNAQNTLLKACRLTNYFFKQYLAKKFPQEMVDSISKYFDFKSANFEDFCTEMDRMIIAPEQKLMNLCFDAYDFNKDKYICYQDAYVAIESRKDDLYDSDLIKLQGMFEMKKSGNLPAKVQKSRKGRRTSVMSITSELSAYEETSKKREVPAIHPDKPEALTFDDFCKIDFKGRPQLLCSLFLYTCNYDLNKCHEVVTPIIKSRRQSEEIVIEISQNPSLEIHDNEEKLAYYKELEQSMGLFSFTQTKDLLEKFEVLRDKGKNDVKTITRTSMISNWPKLFGHDNEYISERYFFYFTKNKNSYITKPNFLKTIYKALTEELADKYLAFEIYDSRGDGRLTSDEVYRMEQVLPQNSAIYTECSLIVDELVAGIFERKKIPTRSVEFSSFNEIIKDSLFYKEFVRVVKTPLSELGNAMNKSWCQV</sequence>
<proteinExistence type="predicted"/>